<proteinExistence type="predicted"/>
<evidence type="ECO:0000256" key="1">
    <source>
        <dbReference type="SAM" id="Phobius"/>
    </source>
</evidence>
<keyword evidence="1" id="KW-0472">Membrane</keyword>
<evidence type="ECO:0000313" key="3">
    <source>
        <dbReference type="Proteomes" id="UP000233517"/>
    </source>
</evidence>
<accession>A0A2N2E9U9</accession>
<keyword evidence="1" id="KW-0812">Transmembrane</keyword>
<organism evidence="2 3">
    <name type="scientific">Candidatus Falkowbacteria bacterium HGW-Falkowbacteria-1</name>
    <dbReference type="NCBI Taxonomy" id="2013768"/>
    <lineage>
        <taxon>Bacteria</taxon>
        <taxon>Candidatus Falkowiibacteriota</taxon>
    </lineage>
</organism>
<sequence>MNNDFDNQDIDLNKYSKAKSGSLSKAGVGLWMLEHKRHLILGIIVILGGVSLFLYSYFFYNLFDYLRYGDEQQKNLNELSTANLGAGTIKVATPLETLEEKMFYHGDSYDFLAKVKNPNDNFFANVSYCFVDADVDLACGSTIIFPGEEKYLLIVSEKLEKKPGEQKFKIKSNRWERVDIRKYPNWKDYYSLRADFTIANIKFDKTVSMDGSYRNFDNLNFDIRNNSPYNYWEVPLSILMFSKGNIVGVNTYRALEFKSGENRQIKITWPNSASSVDDVKVFLNLNVLDELNYMSYKL</sequence>
<feature type="transmembrane region" description="Helical" evidence="1">
    <location>
        <begin position="39"/>
        <end position="60"/>
    </location>
</feature>
<keyword evidence="1" id="KW-1133">Transmembrane helix</keyword>
<dbReference type="Proteomes" id="UP000233517">
    <property type="component" value="Unassembled WGS sequence"/>
</dbReference>
<gene>
    <name evidence="2" type="ORF">CVU82_02635</name>
</gene>
<reference evidence="2 3" key="1">
    <citation type="journal article" date="2017" name="ISME J.">
        <title>Potential for microbial H2 and metal transformations associated with novel bacteria and archaea in deep terrestrial subsurface sediments.</title>
        <authorList>
            <person name="Hernsdorf A.W."/>
            <person name="Amano Y."/>
            <person name="Miyakawa K."/>
            <person name="Ise K."/>
            <person name="Suzuki Y."/>
            <person name="Anantharaman K."/>
            <person name="Probst A."/>
            <person name="Burstein D."/>
            <person name="Thomas B.C."/>
            <person name="Banfield J.F."/>
        </authorList>
    </citation>
    <scope>NUCLEOTIDE SEQUENCE [LARGE SCALE GENOMIC DNA]</scope>
    <source>
        <strain evidence="2">HGW-Falkowbacteria-1</strain>
    </source>
</reference>
<comment type="caution">
    <text evidence="2">The sequence shown here is derived from an EMBL/GenBank/DDBJ whole genome shotgun (WGS) entry which is preliminary data.</text>
</comment>
<dbReference type="AlphaFoldDB" id="A0A2N2E9U9"/>
<protein>
    <submittedName>
        <fullName evidence="2">Uncharacterized protein</fullName>
    </submittedName>
</protein>
<dbReference type="EMBL" id="PHAI01000002">
    <property type="protein sequence ID" value="PKM91469.1"/>
    <property type="molecule type" value="Genomic_DNA"/>
</dbReference>
<evidence type="ECO:0000313" key="2">
    <source>
        <dbReference type="EMBL" id="PKM91469.1"/>
    </source>
</evidence>
<name>A0A2N2E9U9_9BACT</name>